<protein>
    <submittedName>
        <fullName evidence="1">Uncharacterized protein</fullName>
    </submittedName>
</protein>
<reference evidence="1" key="1">
    <citation type="submission" date="2021-05" db="EMBL/GenBank/DDBJ databases">
        <authorList>
            <person name="Scholz U."/>
            <person name="Mascher M."/>
            <person name="Fiebig A."/>
        </authorList>
    </citation>
    <scope>NUCLEOTIDE SEQUENCE [LARGE SCALE GENOMIC DNA]</scope>
</reference>
<reference evidence="1" key="2">
    <citation type="submission" date="2025-09" db="UniProtKB">
        <authorList>
            <consortium name="EnsemblPlants"/>
        </authorList>
    </citation>
    <scope>IDENTIFICATION</scope>
</reference>
<evidence type="ECO:0000313" key="2">
    <source>
        <dbReference type="Proteomes" id="UP001732700"/>
    </source>
</evidence>
<keyword evidence="2" id="KW-1185">Reference proteome</keyword>
<proteinExistence type="predicted"/>
<accession>A0ACD5TYI7</accession>
<sequence length="468" mass="49960">MGEAGSSDVVVQASTPAALQVLAVSRVAPSRHHEGRLKLSFFDTPWVGLPPVQQVYLYQLDEKDDGFPAIVSRIKAALAETLAHYLPLAGTLEHVADTGDLVVDWSGSDVGVAFVEADATAMDVRRLAGDETHDLAAFLSLVPELNTGVLPAPLLSVQVTRLTAGLAVGMSMHHAIGDGRGAWRFIEAWSSASRVGSPVTEALGPPHYGRDVVSHPRGGDELARVLLKIVAPNLPVVSKGVRDSSQRFRLARRTFYLGEDDIRALRRRIDDLAQAEGDAPEPKKPVSTFVALSALVWSAFVRSKGLGVGANKEEDTYLMFHADLRARLDPPVSDAYLGNCVRPCVARCADAAEIAGEDGILHAARAVQAAVAEMAAAPLTGTDESGFDTVRQLPFSRVANVAASPRYKAYEATDFGFGMPARVEMVSMNHDGEMMLVGGRREGEVQVSVSIDPAHMDALKACILGNSK</sequence>
<organism evidence="1 2">
    <name type="scientific">Avena sativa</name>
    <name type="common">Oat</name>
    <dbReference type="NCBI Taxonomy" id="4498"/>
    <lineage>
        <taxon>Eukaryota</taxon>
        <taxon>Viridiplantae</taxon>
        <taxon>Streptophyta</taxon>
        <taxon>Embryophyta</taxon>
        <taxon>Tracheophyta</taxon>
        <taxon>Spermatophyta</taxon>
        <taxon>Magnoliopsida</taxon>
        <taxon>Liliopsida</taxon>
        <taxon>Poales</taxon>
        <taxon>Poaceae</taxon>
        <taxon>BOP clade</taxon>
        <taxon>Pooideae</taxon>
        <taxon>Poodae</taxon>
        <taxon>Poeae</taxon>
        <taxon>Poeae Chloroplast Group 1 (Aveneae type)</taxon>
        <taxon>Aveninae</taxon>
        <taxon>Avena</taxon>
    </lineage>
</organism>
<dbReference type="EnsemblPlants" id="AVESA.00010b.r2.1DG0149300.1">
    <property type="protein sequence ID" value="AVESA.00010b.r2.1DG0149300.1.CDS"/>
    <property type="gene ID" value="AVESA.00010b.r2.1DG0149300"/>
</dbReference>
<name>A0ACD5TYI7_AVESA</name>
<dbReference type="Proteomes" id="UP001732700">
    <property type="component" value="Chromosome 1D"/>
</dbReference>
<evidence type="ECO:0000313" key="1">
    <source>
        <dbReference type="EnsemblPlants" id="AVESA.00010b.r2.1DG0149300.1.CDS"/>
    </source>
</evidence>